<evidence type="ECO:0000256" key="4">
    <source>
        <dbReference type="ARBA" id="ARBA00022692"/>
    </source>
</evidence>
<protein>
    <submittedName>
        <fullName evidence="9">Undecaprenyl-phosphate glucose phosphotransferase</fullName>
        <ecNumber evidence="9">2.7.8.31</ecNumber>
    </submittedName>
</protein>
<accession>A0ABW5D294</accession>
<reference evidence="10" key="1">
    <citation type="journal article" date="2019" name="Int. J. Syst. Evol. Microbiol.">
        <title>The Global Catalogue of Microorganisms (GCM) 10K type strain sequencing project: providing services to taxonomists for standard genome sequencing and annotation.</title>
        <authorList>
            <consortium name="The Broad Institute Genomics Platform"/>
            <consortium name="The Broad Institute Genome Sequencing Center for Infectious Disease"/>
            <person name="Wu L."/>
            <person name="Ma J."/>
        </authorList>
    </citation>
    <scope>NUCLEOTIDE SEQUENCE [LARGE SCALE GENOMIC DNA]</scope>
    <source>
        <strain evidence="10">CGMCC 4.1782</strain>
    </source>
</reference>
<dbReference type="InterPro" id="IPR017473">
    <property type="entry name" value="Undecaprenyl-P_gluc_Ptfrase"/>
</dbReference>
<keyword evidence="5 7" id="KW-1133">Transmembrane helix</keyword>
<dbReference type="PANTHER" id="PTHR30576:SF0">
    <property type="entry name" value="UNDECAPRENYL-PHOSPHATE N-ACETYLGALACTOSAMINYL 1-PHOSPHATE TRANSFERASE-RELATED"/>
    <property type="match status" value="1"/>
</dbReference>
<evidence type="ECO:0000256" key="7">
    <source>
        <dbReference type="SAM" id="Phobius"/>
    </source>
</evidence>
<feature type="transmembrane region" description="Helical" evidence="7">
    <location>
        <begin position="80"/>
        <end position="100"/>
    </location>
</feature>
<feature type="domain" description="Bacterial sugar transferase" evidence="8">
    <location>
        <begin position="269"/>
        <end position="453"/>
    </location>
</feature>
<keyword evidence="10" id="KW-1185">Reference proteome</keyword>
<evidence type="ECO:0000256" key="2">
    <source>
        <dbReference type="ARBA" id="ARBA00006464"/>
    </source>
</evidence>
<dbReference type="GO" id="GO:0089702">
    <property type="term" value="F:undecaprenyl-phosphate glucose phosphotransferase activity"/>
    <property type="evidence" value="ECO:0007669"/>
    <property type="project" value="UniProtKB-EC"/>
</dbReference>
<dbReference type="Pfam" id="PF02397">
    <property type="entry name" value="Bac_transf"/>
    <property type="match status" value="1"/>
</dbReference>
<comment type="caution">
    <text evidence="9">The sequence shown here is derived from an EMBL/GenBank/DDBJ whole genome shotgun (WGS) entry which is preliminary data.</text>
</comment>
<evidence type="ECO:0000313" key="9">
    <source>
        <dbReference type="EMBL" id="MFD2247685.1"/>
    </source>
</evidence>
<dbReference type="EMBL" id="JBHUIM010000002">
    <property type="protein sequence ID" value="MFD2247685.1"/>
    <property type="molecule type" value="Genomic_DNA"/>
</dbReference>
<comment type="subcellular location">
    <subcellularLocation>
        <location evidence="1">Membrane</location>
        <topology evidence="1">Multi-pass membrane protein</topology>
    </subcellularLocation>
</comment>
<dbReference type="InterPro" id="IPR003362">
    <property type="entry name" value="Bact_transf"/>
</dbReference>
<evidence type="ECO:0000256" key="6">
    <source>
        <dbReference type="ARBA" id="ARBA00023136"/>
    </source>
</evidence>
<keyword evidence="6 7" id="KW-0472">Membrane</keyword>
<dbReference type="PANTHER" id="PTHR30576">
    <property type="entry name" value="COLANIC BIOSYNTHESIS UDP-GLUCOSE LIPID CARRIER TRANSFERASE"/>
    <property type="match status" value="1"/>
</dbReference>
<name>A0ABW5D294_9BACT</name>
<comment type="similarity">
    <text evidence="2">Belongs to the bacterial sugar transferase family.</text>
</comment>
<dbReference type="Proteomes" id="UP001597374">
    <property type="component" value="Unassembled WGS sequence"/>
</dbReference>
<organism evidence="9 10">
    <name type="scientific">Pontibacter ruber</name>
    <dbReference type="NCBI Taxonomy" id="1343895"/>
    <lineage>
        <taxon>Bacteria</taxon>
        <taxon>Pseudomonadati</taxon>
        <taxon>Bacteroidota</taxon>
        <taxon>Cytophagia</taxon>
        <taxon>Cytophagales</taxon>
        <taxon>Hymenobacteraceae</taxon>
        <taxon>Pontibacter</taxon>
    </lineage>
</organism>
<dbReference type="Pfam" id="PF13727">
    <property type="entry name" value="CoA_binding_3"/>
    <property type="match status" value="1"/>
</dbReference>
<evidence type="ECO:0000256" key="5">
    <source>
        <dbReference type="ARBA" id="ARBA00022989"/>
    </source>
</evidence>
<evidence type="ECO:0000313" key="10">
    <source>
        <dbReference type="Proteomes" id="UP001597374"/>
    </source>
</evidence>
<feature type="transmembrane region" description="Helical" evidence="7">
    <location>
        <begin position="274"/>
        <end position="298"/>
    </location>
</feature>
<dbReference type="RefSeq" id="WP_250430748.1">
    <property type="nucleotide sequence ID" value="NZ_JALPRR010000003.1"/>
</dbReference>
<feature type="transmembrane region" description="Helical" evidence="7">
    <location>
        <begin position="112"/>
        <end position="133"/>
    </location>
</feature>
<keyword evidence="3 9" id="KW-0808">Transferase</keyword>
<evidence type="ECO:0000256" key="1">
    <source>
        <dbReference type="ARBA" id="ARBA00004141"/>
    </source>
</evidence>
<dbReference type="Gene3D" id="3.40.50.720">
    <property type="entry name" value="NAD(P)-binding Rossmann-like Domain"/>
    <property type="match status" value="1"/>
</dbReference>
<sequence length="460" mass="52969">MPSYYSKYIKLIHVTGDTVAVAVASATAYCFVDGTFQGFLAGSHLDFTFYSILVWLGCAYLLNTYKFFRVISTASVILDALKVILLYILLTEAILNIAGIEAFTRPFLFAHYSILVLLLILWRASVLIALRYYRRLGYNNRRVIVVGYSELAEELEHFFKSHPEYGYKFLGYFDDNVLLAPKAIGSIAQVEQFVLENEVDEIYCCPFDLTKEQVERLIDFVEDHLIRMKFLPEPNSFPFRNLKVDLNDVLPVLTLRSIPLDDVINKAIKRTFDIFFSLTVIILLLSWLLPVLAILIMLGSKGPIFFRQERSGIDYKTFNCFKLRTMYVNSEANSLLARRGDSRITPIGAFLRKTSLDELPQFFNVLMGDMSVVGPRPHMLKVNEEYAMVAEKYMVRHFVKPGITGLSQVRGYRGDTTEAYQIRGRVKLDIFYLENWTFLLDLKIIFYTVYNMLRGDDSAF</sequence>
<dbReference type="NCBIfam" id="TIGR03023">
    <property type="entry name" value="WcaJ_sugtrans"/>
    <property type="match status" value="1"/>
</dbReference>
<proteinExistence type="inferred from homology"/>
<dbReference type="InterPro" id="IPR017475">
    <property type="entry name" value="EPS_sugar_tfrase"/>
</dbReference>
<keyword evidence="4 7" id="KW-0812">Transmembrane</keyword>
<feature type="transmembrane region" description="Helical" evidence="7">
    <location>
        <begin position="47"/>
        <end position="68"/>
    </location>
</feature>
<dbReference type="NCBIfam" id="TIGR03025">
    <property type="entry name" value="EPS_sugtrans"/>
    <property type="match status" value="1"/>
</dbReference>
<gene>
    <name evidence="9" type="ORF">ACFSKP_15575</name>
</gene>
<dbReference type="EC" id="2.7.8.31" evidence="9"/>
<evidence type="ECO:0000259" key="8">
    <source>
        <dbReference type="Pfam" id="PF02397"/>
    </source>
</evidence>
<evidence type="ECO:0000256" key="3">
    <source>
        <dbReference type="ARBA" id="ARBA00022679"/>
    </source>
</evidence>